<gene>
    <name evidence="3" type="ORF">GUJ93_ZPchr0010g8954</name>
</gene>
<feature type="domain" description="Histone deacetylase interacting" evidence="2">
    <location>
        <begin position="1"/>
        <end position="70"/>
    </location>
</feature>
<dbReference type="PANTHER" id="PTHR12346">
    <property type="entry name" value="SIN3B-RELATED"/>
    <property type="match status" value="1"/>
</dbReference>
<name>A0A8J5WDA0_ZIZPA</name>
<dbReference type="InterPro" id="IPR031693">
    <property type="entry name" value="Sin3_C"/>
</dbReference>
<keyword evidence="4" id="KW-1185">Reference proteome</keyword>
<dbReference type="SMART" id="SM00761">
    <property type="entry name" value="HDAC_interact"/>
    <property type="match status" value="1"/>
</dbReference>
<reference evidence="3" key="2">
    <citation type="submission" date="2021-02" db="EMBL/GenBank/DDBJ databases">
        <authorList>
            <person name="Kimball J.A."/>
            <person name="Haas M.W."/>
            <person name="Macchietto M."/>
            <person name="Kono T."/>
            <person name="Duquette J."/>
            <person name="Shao M."/>
        </authorList>
    </citation>
    <scope>NUCLEOTIDE SEQUENCE</scope>
    <source>
        <tissue evidence="3">Fresh leaf tissue</tissue>
    </source>
</reference>
<feature type="region of interest" description="Disordered" evidence="1">
    <location>
        <begin position="454"/>
        <end position="497"/>
    </location>
</feature>
<accession>A0A8J5WDA0</accession>
<evidence type="ECO:0000313" key="4">
    <source>
        <dbReference type="Proteomes" id="UP000729402"/>
    </source>
</evidence>
<evidence type="ECO:0000256" key="1">
    <source>
        <dbReference type="SAM" id="MobiDB-lite"/>
    </source>
</evidence>
<dbReference type="Pfam" id="PF16879">
    <property type="entry name" value="Sin3a_C"/>
    <property type="match status" value="1"/>
</dbReference>
<evidence type="ECO:0000313" key="3">
    <source>
        <dbReference type="EMBL" id="KAG8086268.1"/>
    </source>
</evidence>
<organism evidence="3 4">
    <name type="scientific">Zizania palustris</name>
    <name type="common">Northern wild rice</name>
    <dbReference type="NCBI Taxonomy" id="103762"/>
    <lineage>
        <taxon>Eukaryota</taxon>
        <taxon>Viridiplantae</taxon>
        <taxon>Streptophyta</taxon>
        <taxon>Embryophyta</taxon>
        <taxon>Tracheophyta</taxon>
        <taxon>Spermatophyta</taxon>
        <taxon>Magnoliopsida</taxon>
        <taxon>Liliopsida</taxon>
        <taxon>Poales</taxon>
        <taxon>Poaceae</taxon>
        <taxon>BOP clade</taxon>
        <taxon>Oryzoideae</taxon>
        <taxon>Oryzeae</taxon>
        <taxon>Zizaniinae</taxon>
        <taxon>Zizania</taxon>
    </lineage>
</organism>
<feature type="region of interest" description="Disordered" evidence="1">
    <location>
        <begin position="1"/>
        <end position="20"/>
    </location>
</feature>
<dbReference type="GO" id="GO:0003714">
    <property type="term" value="F:transcription corepressor activity"/>
    <property type="evidence" value="ECO:0007669"/>
    <property type="project" value="InterPro"/>
</dbReference>
<proteinExistence type="predicted"/>
<sequence>MEKSILNDSSVSVPSGTEDSFKSITKNQYEENMFKCENDMFESDVLLKRYISTVRFIKGLQNYLREQGSNVNIGECLTPLHKRCIEHLYGDYGLDMLEALSESNNPIAALDVILPHLNQKIQDLSDARLSLRKMCSDTVANNFYRSLDYCSSSFKQLDIKRMSPKALLAEDNSKMKSRTDIHIHEDISSIIHYAYSRSSTTKDKPTMNWTELVKALLSIEFQKPCLEATVSLRKNCERCGMDKDFSSSIPDAVITNEKRVESLIDKSSESTSLHDSIHDEVEEGEFIPDLENTKLTVRCSTTNTFEHSNHNHEIESEGRYESSANEVGSSTYFVKTTEARDVSCCSLAVLSRLLQIMYERLLVAKQLSEESYAEFKEKLCNLIDGSIDTLAFEQHCLKFLGPKSYILFTLDKLIDRAIKQIHSISLLQICRIYPSREVSSVLQQQEKSRRINLSKESLHHQNASGPSIELLKRDREEPKDSEQTGKVIQNHFQRRKKRTVDNAATTFFHH</sequence>
<dbReference type="GO" id="GO:0000118">
    <property type="term" value="C:histone deacetylase complex"/>
    <property type="evidence" value="ECO:0007669"/>
    <property type="project" value="TreeGrafter"/>
</dbReference>
<dbReference type="Pfam" id="PF08295">
    <property type="entry name" value="Sin3_corepress"/>
    <property type="match status" value="1"/>
</dbReference>
<dbReference type="EMBL" id="JAAALK010000082">
    <property type="protein sequence ID" value="KAG8086268.1"/>
    <property type="molecule type" value="Genomic_DNA"/>
</dbReference>
<dbReference type="Proteomes" id="UP000729402">
    <property type="component" value="Unassembled WGS sequence"/>
</dbReference>
<dbReference type="GO" id="GO:0000785">
    <property type="term" value="C:chromatin"/>
    <property type="evidence" value="ECO:0007669"/>
    <property type="project" value="TreeGrafter"/>
</dbReference>
<dbReference type="AlphaFoldDB" id="A0A8J5WDA0"/>
<dbReference type="PANTHER" id="PTHR12346:SF25">
    <property type="entry name" value="OS05G0588700 PROTEIN"/>
    <property type="match status" value="1"/>
</dbReference>
<dbReference type="OrthoDB" id="10265969at2759"/>
<evidence type="ECO:0000259" key="2">
    <source>
        <dbReference type="SMART" id="SM00761"/>
    </source>
</evidence>
<dbReference type="InterPro" id="IPR013194">
    <property type="entry name" value="HDAC_interact_dom"/>
</dbReference>
<feature type="compositionally biased region" description="Basic and acidic residues" evidence="1">
    <location>
        <begin position="470"/>
        <end position="483"/>
    </location>
</feature>
<reference evidence="3" key="1">
    <citation type="journal article" date="2021" name="bioRxiv">
        <title>Whole Genome Assembly and Annotation of Northern Wild Rice, Zizania palustris L., Supports a Whole Genome Duplication in the Zizania Genus.</title>
        <authorList>
            <person name="Haas M."/>
            <person name="Kono T."/>
            <person name="Macchietto M."/>
            <person name="Millas R."/>
            <person name="McGilp L."/>
            <person name="Shao M."/>
            <person name="Duquette J."/>
            <person name="Hirsch C.N."/>
            <person name="Kimball J."/>
        </authorList>
    </citation>
    <scope>NUCLEOTIDE SEQUENCE</scope>
    <source>
        <tissue evidence="3">Fresh leaf tissue</tissue>
    </source>
</reference>
<dbReference type="GO" id="GO:0000122">
    <property type="term" value="P:negative regulation of transcription by RNA polymerase II"/>
    <property type="evidence" value="ECO:0007669"/>
    <property type="project" value="TreeGrafter"/>
</dbReference>
<dbReference type="InterPro" id="IPR039774">
    <property type="entry name" value="Sin3-like"/>
</dbReference>
<comment type="caution">
    <text evidence="3">The sequence shown here is derived from an EMBL/GenBank/DDBJ whole genome shotgun (WGS) entry which is preliminary data.</text>
</comment>
<protein>
    <recommendedName>
        <fullName evidence="2">Histone deacetylase interacting domain-containing protein</fullName>
    </recommendedName>
</protein>